<accession>A0A7M7HB14</accession>
<evidence type="ECO:0000256" key="1">
    <source>
        <dbReference type="PROSITE-ProRule" id="PRU00042"/>
    </source>
</evidence>
<evidence type="ECO:0000313" key="4">
    <source>
        <dbReference type="EnsemblMetazoa" id="XP_008217189"/>
    </source>
</evidence>
<dbReference type="RefSeq" id="XP_008217311.1">
    <property type="nucleotide sequence ID" value="XM_008219089.3"/>
</dbReference>
<protein>
    <recommendedName>
        <fullName evidence="3">C2H2-type domain-containing protein</fullName>
    </recommendedName>
</protein>
<dbReference type="Proteomes" id="UP000002358">
    <property type="component" value="Chromosome 4"/>
</dbReference>
<dbReference type="SMART" id="SM00355">
    <property type="entry name" value="ZnF_C2H2"/>
    <property type="match status" value="5"/>
</dbReference>
<dbReference type="EnsemblMetazoa" id="XM_032599552">
    <property type="protein sequence ID" value="XP_032455443"/>
    <property type="gene ID" value="LOC100120470"/>
</dbReference>
<evidence type="ECO:0000256" key="2">
    <source>
        <dbReference type="SAM" id="MobiDB-lite"/>
    </source>
</evidence>
<keyword evidence="1" id="KW-0863">Zinc-finger</keyword>
<dbReference type="EnsemblMetazoa" id="XM_016984979">
    <property type="protein sequence ID" value="XP_016840468"/>
    <property type="gene ID" value="LOC100120470"/>
</dbReference>
<feature type="compositionally biased region" description="Polar residues" evidence="2">
    <location>
        <begin position="386"/>
        <end position="402"/>
    </location>
</feature>
<keyword evidence="5" id="KW-1185">Reference proteome</keyword>
<dbReference type="EnsemblMetazoa" id="XM_008219092">
    <property type="protein sequence ID" value="XP_008217314"/>
    <property type="gene ID" value="LOC100120470"/>
</dbReference>
<dbReference type="Gene3D" id="3.30.160.60">
    <property type="entry name" value="Classic Zinc Finger"/>
    <property type="match status" value="1"/>
</dbReference>
<feature type="region of interest" description="Disordered" evidence="2">
    <location>
        <begin position="148"/>
        <end position="183"/>
    </location>
</feature>
<dbReference type="RefSeq" id="XP_016840468.1">
    <property type="nucleotide sequence ID" value="XM_016984979.2"/>
</dbReference>
<dbReference type="RefSeq" id="XP_008217130.1">
    <property type="nucleotide sequence ID" value="XM_008218908.3"/>
</dbReference>
<dbReference type="EnsemblMetazoa" id="XM_016984982">
    <property type="protein sequence ID" value="XP_016840471"/>
    <property type="gene ID" value="LOC100120470"/>
</dbReference>
<feature type="region of interest" description="Disordered" evidence="2">
    <location>
        <begin position="57"/>
        <end position="83"/>
    </location>
</feature>
<dbReference type="KEGG" id="nvi:100120470"/>
<feature type="compositionally biased region" description="Polar residues" evidence="2">
    <location>
        <begin position="518"/>
        <end position="541"/>
    </location>
</feature>
<dbReference type="RefSeq" id="XP_008217189.1">
    <property type="nucleotide sequence ID" value="XM_008218967.4"/>
</dbReference>
<dbReference type="EnsemblMetazoa" id="XM_016984981">
    <property type="protein sequence ID" value="XP_016840470"/>
    <property type="gene ID" value="LOC100120470"/>
</dbReference>
<feature type="compositionally biased region" description="Polar residues" evidence="2">
    <location>
        <begin position="364"/>
        <end position="376"/>
    </location>
</feature>
<dbReference type="RefSeq" id="XP_016840469.1">
    <property type="nucleotide sequence ID" value="XM_016984980.2"/>
</dbReference>
<feature type="compositionally biased region" description="Low complexity" evidence="2">
    <location>
        <begin position="335"/>
        <end position="363"/>
    </location>
</feature>
<dbReference type="InParanoid" id="A0A7M7HB14"/>
<dbReference type="RefSeq" id="XP_032455443.1">
    <property type="nucleotide sequence ID" value="XM_032599552.1"/>
</dbReference>
<feature type="domain" description="C2H2-type" evidence="3">
    <location>
        <begin position="760"/>
        <end position="778"/>
    </location>
</feature>
<proteinExistence type="predicted"/>
<keyword evidence="1" id="KW-0479">Metal-binding</keyword>
<feature type="region of interest" description="Disordered" evidence="2">
    <location>
        <begin position="423"/>
        <end position="465"/>
    </location>
</feature>
<feature type="compositionally biased region" description="Basic residues" evidence="2">
    <location>
        <begin position="149"/>
        <end position="174"/>
    </location>
</feature>
<sequence>MADDHSSIQVLLIEGPSINNGVPGFIEEEIVCSIPDDIEVIQLNNLPEVNFNKPLLPSKPLLPKKQPAPKAKRKRTAAERAKARTNKIQPLITLPEPPADSCIDVCGLKVPVKTLLENSDIRKQLAPFIEEIVVSDISDSSDVEEIGKVQRKKTPVIKERKKQIKPLSSKKRKKSPEPKVKEGTGPFVEVLIPDVPDSTELLGEDIIVNLPLAIEKDAIHDTQNMCVLEEQIQLVTDSSDDEPVVEQQNNGMQKKQILFKKVNLVNRSKSNGLVYTKFKNTAEKIPNSQVVVLDDALKENYKCQDNNLDKNNGQEASVMESDDWYYLNIANTPKVDSNSNTKKSTNVNDNSNNEKSTNVNDNSSTAKSTNVNSNTVKSKKFDDNLSMKTPSKVDNNSSMKTSSKVDDNLTVITISEENDERIKNGSLVESLPVESDQGMPNKEPEVETAKRRRRKKRRRIPWSRHAIRGTRVSKYVKAKLQGKIVKGGVKNVINDNQDTTRKSNVMPKKAENADPSRVQKNARNNAPKTSILDKTNINHNSASKKEPLPVVHRGTSFTDSKEPTLTIKQEPMLENNVDETTTEVSEVNEVNEEIDENKLRIKLEQEVSWNTDVNCQNSYFQEKLNEPSVNPHPIQRSITTRQKQSKITAKRMFFGRRRMIGKCDNCGKKYERLGALRRHQLVCKVSYECAMCIFSTSDKIAFREHLANHILGTNNVHQKVEQSNGPVNNLMAHCSTCSEDSTAVEGLNKCQKCLGYLEYYRCKICEKLFEDYSSLRKHILTSLQGAQVAQSQRDTDRCSRCGANSFSSKCEFRSHLVSKCGPKKTIPMKIPYVRLERCNIPQKLTKVTETQQYHAKSYCPKCSITSIATKGVIECDKCQSKLSFICQVCCNLSITHADLRTHMFSAHSIDLHEYTENSHVPEQKCLSIEKGKSCKKVKPLYEKEHIIQDLTRYREELVVNSKENTKIFSINNKTSPLPAIRQIAGFDKKIQSQKQKPNIGTVKKIVSPIKRVASNSMETEKQVPVLETLEKSNSDHSTDKYFNKYSVKVVNSQMVDGPMNKTKFLNRKIKSSITRMQKQCFKQNNSAFEKKFNNVRYSLSKKTKLGLANQINRFCIKCDKTKKYYEKIKMGLTREICRKCKMQLLYQCKNCHGICQDYQKMIWHMLFRCRPRLRFFSVSHKSHLRKILETRYALLEAQQNIFDSIASQS</sequence>
<dbReference type="RefSeq" id="XP_016840471.1">
    <property type="nucleotide sequence ID" value="XM_016984982.2"/>
</dbReference>
<dbReference type="EnsemblMetazoa" id="XM_016984980">
    <property type="protein sequence ID" value="XP_016840469"/>
    <property type="gene ID" value="LOC100120470"/>
</dbReference>
<dbReference type="GeneID" id="100120470"/>
<dbReference type="EnsemblMetazoa" id="XM_032599553">
    <property type="protein sequence ID" value="XP_032455444"/>
    <property type="gene ID" value="LOC100120470"/>
</dbReference>
<feature type="compositionally biased region" description="Low complexity" evidence="2">
    <location>
        <begin position="57"/>
        <end position="69"/>
    </location>
</feature>
<dbReference type="EnsemblMetazoa" id="XM_031929136">
    <property type="protein sequence ID" value="XP_031784996"/>
    <property type="gene ID" value="LOC100120470"/>
</dbReference>
<evidence type="ECO:0000259" key="3">
    <source>
        <dbReference type="PROSITE" id="PS50157"/>
    </source>
</evidence>
<dbReference type="RefSeq" id="XP_031784997.1">
    <property type="nucleotide sequence ID" value="XM_031929137.1"/>
</dbReference>
<dbReference type="RefSeq" id="XP_031784996.1">
    <property type="nucleotide sequence ID" value="XM_031929136.2"/>
</dbReference>
<dbReference type="EnsemblMetazoa" id="XM_008218967">
    <property type="protein sequence ID" value="XP_008217189"/>
    <property type="gene ID" value="LOC100120470"/>
</dbReference>
<dbReference type="EnsemblMetazoa" id="XM_008218908">
    <property type="protein sequence ID" value="XP_008217130"/>
    <property type="gene ID" value="LOC100120470"/>
</dbReference>
<organism evidence="4 5">
    <name type="scientific">Nasonia vitripennis</name>
    <name type="common">Parasitic wasp</name>
    <dbReference type="NCBI Taxonomy" id="7425"/>
    <lineage>
        <taxon>Eukaryota</taxon>
        <taxon>Metazoa</taxon>
        <taxon>Ecdysozoa</taxon>
        <taxon>Arthropoda</taxon>
        <taxon>Hexapoda</taxon>
        <taxon>Insecta</taxon>
        <taxon>Pterygota</taxon>
        <taxon>Neoptera</taxon>
        <taxon>Endopterygota</taxon>
        <taxon>Hymenoptera</taxon>
        <taxon>Apocrita</taxon>
        <taxon>Proctotrupomorpha</taxon>
        <taxon>Chalcidoidea</taxon>
        <taxon>Pteromalidae</taxon>
        <taxon>Pteromalinae</taxon>
        <taxon>Nasonia</taxon>
    </lineage>
</organism>
<dbReference type="InterPro" id="IPR013087">
    <property type="entry name" value="Znf_C2H2_type"/>
</dbReference>
<dbReference type="RefSeq" id="XP_032455444.1">
    <property type="nucleotide sequence ID" value="XM_032599553.1"/>
</dbReference>
<dbReference type="EnsemblMetazoa" id="XM_008219089">
    <property type="protein sequence ID" value="XP_008217311"/>
    <property type="gene ID" value="LOC100120470"/>
</dbReference>
<dbReference type="AlphaFoldDB" id="A0A7M7HB14"/>
<dbReference type="GO" id="GO:0008270">
    <property type="term" value="F:zinc ion binding"/>
    <property type="evidence" value="ECO:0007669"/>
    <property type="project" value="UniProtKB-KW"/>
</dbReference>
<dbReference type="RefSeq" id="XP_016840470.1">
    <property type="nucleotide sequence ID" value="XM_016984981.2"/>
</dbReference>
<feature type="compositionally biased region" description="Basic residues" evidence="2">
    <location>
        <begin position="450"/>
        <end position="465"/>
    </location>
</feature>
<evidence type="ECO:0000313" key="5">
    <source>
        <dbReference type="Proteomes" id="UP000002358"/>
    </source>
</evidence>
<feature type="region of interest" description="Disordered" evidence="2">
    <location>
        <begin position="494"/>
        <end position="547"/>
    </location>
</feature>
<name>A0A7M7HB14_NASVI</name>
<reference evidence="4" key="1">
    <citation type="submission" date="2021-01" db="UniProtKB">
        <authorList>
            <consortium name="EnsemblMetazoa"/>
        </authorList>
    </citation>
    <scope>IDENTIFICATION</scope>
</reference>
<dbReference type="EnsemblMetazoa" id="XM_031929137">
    <property type="protein sequence ID" value="XP_031784997"/>
    <property type="gene ID" value="LOC100120470"/>
</dbReference>
<dbReference type="PROSITE" id="PS50157">
    <property type="entry name" value="ZINC_FINGER_C2H2_2"/>
    <property type="match status" value="1"/>
</dbReference>
<keyword evidence="1" id="KW-0862">Zinc</keyword>
<dbReference type="RefSeq" id="XP_008217314.1">
    <property type="nucleotide sequence ID" value="XM_008219092.3"/>
</dbReference>
<feature type="region of interest" description="Disordered" evidence="2">
    <location>
        <begin position="332"/>
        <end position="404"/>
    </location>
</feature>